<reference evidence="1" key="1">
    <citation type="submission" date="2021-01" db="EMBL/GenBank/DDBJ databases">
        <title>Adiantum capillus-veneris genome.</title>
        <authorList>
            <person name="Fang Y."/>
            <person name="Liao Q."/>
        </authorList>
    </citation>
    <scope>NUCLEOTIDE SEQUENCE</scope>
    <source>
        <strain evidence="1">H3</strain>
        <tissue evidence="1">Leaf</tissue>
    </source>
</reference>
<proteinExistence type="predicted"/>
<dbReference type="EMBL" id="JABFUD020000016">
    <property type="protein sequence ID" value="KAI5067928.1"/>
    <property type="molecule type" value="Genomic_DNA"/>
</dbReference>
<name>A0A9D4ZA50_ADICA</name>
<evidence type="ECO:0000313" key="1">
    <source>
        <dbReference type="EMBL" id="KAI5067928.1"/>
    </source>
</evidence>
<organism evidence="1 2">
    <name type="scientific">Adiantum capillus-veneris</name>
    <name type="common">Maidenhair fern</name>
    <dbReference type="NCBI Taxonomy" id="13818"/>
    <lineage>
        <taxon>Eukaryota</taxon>
        <taxon>Viridiplantae</taxon>
        <taxon>Streptophyta</taxon>
        <taxon>Embryophyta</taxon>
        <taxon>Tracheophyta</taxon>
        <taxon>Polypodiopsida</taxon>
        <taxon>Polypodiidae</taxon>
        <taxon>Polypodiales</taxon>
        <taxon>Pteridineae</taxon>
        <taxon>Pteridaceae</taxon>
        <taxon>Vittarioideae</taxon>
        <taxon>Adiantum</taxon>
    </lineage>
</organism>
<protein>
    <submittedName>
        <fullName evidence="1">Uncharacterized protein</fullName>
    </submittedName>
</protein>
<dbReference type="Proteomes" id="UP000886520">
    <property type="component" value="Chromosome 16"/>
</dbReference>
<evidence type="ECO:0000313" key="2">
    <source>
        <dbReference type="Proteomes" id="UP000886520"/>
    </source>
</evidence>
<gene>
    <name evidence="1" type="ORF">GOP47_0016273</name>
</gene>
<keyword evidence="2" id="KW-1185">Reference proteome</keyword>
<accession>A0A9D4ZA50</accession>
<comment type="caution">
    <text evidence="1">The sequence shown here is derived from an EMBL/GenBank/DDBJ whole genome shotgun (WGS) entry which is preliminary data.</text>
</comment>
<dbReference type="AlphaFoldDB" id="A0A9D4ZA50"/>
<sequence length="72" mass="7653">MKGEAGQVMRLASHPISHVLDAESGAVQLLGNIRVSTHNTTETAVMATPPAMRAPAVHSAINQEAYGHQHWA</sequence>